<feature type="repeat" description="TPR" evidence="1">
    <location>
        <begin position="345"/>
        <end position="378"/>
    </location>
</feature>
<dbReference type="Pfam" id="PF14559">
    <property type="entry name" value="TPR_19"/>
    <property type="match status" value="1"/>
</dbReference>
<dbReference type="SUPFAM" id="SSF48452">
    <property type="entry name" value="TPR-like"/>
    <property type="match status" value="1"/>
</dbReference>
<dbReference type="PROSITE" id="PS50005">
    <property type="entry name" value="TPR"/>
    <property type="match status" value="1"/>
</dbReference>
<proteinExistence type="predicted"/>
<sequence length="459" mass="51448">LKAVNEFYESFILPQVSKFLDPLNPPWKQWVETLDGNTSIRMKSLKKSSGRLGKHGNCMGAFKLSLQANPELIQAFQAAAARGSRNAGLTANKLFESPSNAESEEPKNKTAGPSDKQGDVKEYGVVTGREDKAPAGLGTEILDKLTTSRRELKLRNSSFNEERRFQQVYPEEEESTGERLVFEFRPSTEFSDIGVVCEESRKDCSGLVKKLVVLRGRAEDAKSEDDMFDGHMAIGKVLYELHLFIDALMSFKRSCELQLENYRPHFRAGNCLYILGKWGEGKEEFLLALEAAQSGGNHSSYLPPQIHVYLRISLEGGGSTSHAIEQDERAIQELQKAIDLKSELIDTLYSLGGLYMNMGRFQKASEMYTRVLAILPNHWRAQGNKAVALLGANEVREAEKTLKEAFKMTNRVELHDAIAHMKQMQKKPAKGKDFAVVEPSNFKRGYEETTSREDLANAL</sequence>
<evidence type="ECO:0000313" key="3">
    <source>
        <dbReference type="EMBL" id="KAF9614201.1"/>
    </source>
</evidence>
<dbReference type="EMBL" id="JADFTS010000003">
    <property type="protein sequence ID" value="KAF9614201.1"/>
    <property type="molecule type" value="Genomic_DNA"/>
</dbReference>
<protein>
    <submittedName>
        <fullName evidence="3">Uncharacterized protein</fullName>
    </submittedName>
</protein>
<reference evidence="3 4" key="1">
    <citation type="submission" date="2020-10" db="EMBL/GenBank/DDBJ databases">
        <title>The Coptis chinensis genome and diversification of protoberbering-type alkaloids.</title>
        <authorList>
            <person name="Wang B."/>
            <person name="Shu S."/>
            <person name="Song C."/>
            <person name="Liu Y."/>
        </authorList>
    </citation>
    <scope>NUCLEOTIDE SEQUENCE [LARGE SCALE GENOMIC DNA]</scope>
    <source>
        <strain evidence="3">HL-2020</strain>
        <tissue evidence="3">Leaf</tissue>
    </source>
</reference>
<dbReference type="Gene3D" id="1.25.40.10">
    <property type="entry name" value="Tetratricopeptide repeat domain"/>
    <property type="match status" value="2"/>
</dbReference>
<dbReference type="PROSITE" id="PS50293">
    <property type="entry name" value="TPR_REGION"/>
    <property type="match status" value="1"/>
</dbReference>
<accession>A0A835M850</accession>
<dbReference type="InterPro" id="IPR011990">
    <property type="entry name" value="TPR-like_helical_dom_sf"/>
</dbReference>
<dbReference type="Proteomes" id="UP000631114">
    <property type="component" value="Unassembled WGS sequence"/>
</dbReference>
<keyword evidence="1" id="KW-0802">TPR repeat</keyword>
<dbReference type="InterPro" id="IPR019734">
    <property type="entry name" value="TPR_rpt"/>
</dbReference>
<comment type="caution">
    <text evidence="3">The sequence shown here is derived from an EMBL/GenBank/DDBJ whole genome shotgun (WGS) entry which is preliminary data.</text>
</comment>
<dbReference type="PANTHER" id="PTHR45081">
    <property type="entry name" value="EF HAND FAMILY PROTEIN, PUTATIVE, EXPRESSED-RELATED"/>
    <property type="match status" value="1"/>
</dbReference>
<evidence type="ECO:0000256" key="1">
    <source>
        <dbReference type="PROSITE-ProRule" id="PRU00339"/>
    </source>
</evidence>
<feature type="region of interest" description="Disordered" evidence="2">
    <location>
        <begin position="95"/>
        <end position="120"/>
    </location>
</feature>
<keyword evidence="4" id="KW-1185">Reference proteome</keyword>
<dbReference type="SMART" id="SM00028">
    <property type="entry name" value="TPR"/>
    <property type="match status" value="4"/>
</dbReference>
<dbReference type="OrthoDB" id="9991317at2759"/>
<feature type="non-terminal residue" evidence="3">
    <location>
        <position position="1"/>
    </location>
</feature>
<evidence type="ECO:0000313" key="4">
    <source>
        <dbReference type="Proteomes" id="UP000631114"/>
    </source>
</evidence>
<dbReference type="PANTHER" id="PTHR45081:SF1">
    <property type="entry name" value="EF HAND FAMILY PROTEIN, PUTATIVE, EXPRESSED-RELATED"/>
    <property type="match status" value="1"/>
</dbReference>
<dbReference type="AlphaFoldDB" id="A0A835M850"/>
<evidence type="ECO:0000256" key="2">
    <source>
        <dbReference type="SAM" id="MobiDB-lite"/>
    </source>
</evidence>
<name>A0A835M850_9MAGN</name>
<gene>
    <name evidence="3" type="ORF">IFM89_015709</name>
</gene>
<organism evidence="3 4">
    <name type="scientific">Coptis chinensis</name>
    <dbReference type="NCBI Taxonomy" id="261450"/>
    <lineage>
        <taxon>Eukaryota</taxon>
        <taxon>Viridiplantae</taxon>
        <taxon>Streptophyta</taxon>
        <taxon>Embryophyta</taxon>
        <taxon>Tracheophyta</taxon>
        <taxon>Spermatophyta</taxon>
        <taxon>Magnoliopsida</taxon>
        <taxon>Ranunculales</taxon>
        <taxon>Ranunculaceae</taxon>
        <taxon>Coptidoideae</taxon>
        <taxon>Coptis</taxon>
    </lineage>
</organism>
<dbReference type="GO" id="GO:0005886">
    <property type="term" value="C:plasma membrane"/>
    <property type="evidence" value="ECO:0007669"/>
    <property type="project" value="TreeGrafter"/>
</dbReference>